<evidence type="ECO:0000256" key="1">
    <source>
        <dbReference type="ARBA" id="ARBA00009952"/>
    </source>
</evidence>
<protein>
    <recommendedName>
        <fullName evidence="3">Protein FAM136A</fullName>
    </recommendedName>
</protein>
<proteinExistence type="inferred from homology"/>
<dbReference type="PANTHER" id="PTHR21096">
    <property type="entry name" value="PROTEIN FAM136A"/>
    <property type="match status" value="1"/>
</dbReference>
<dbReference type="PANTHER" id="PTHR21096:SF0">
    <property type="entry name" value="PROTEIN FAM136A"/>
    <property type="match status" value="1"/>
</dbReference>
<dbReference type="InterPro" id="IPR008560">
    <property type="entry name" value="DUF842_euk"/>
</dbReference>
<gene>
    <name evidence="2" type="ORF">DTER00134_LOCUS618</name>
</gene>
<dbReference type="EMBL" id="HBIP01001429">
    <property type="protein sequence ID" value="CAE0485579.1"/>
    <property type="molecule type" value="Transcribed_RNA"/>
</dbReference>
<dbReference type="GO" id="GO:0005737">
    <property type="term" value="C:cytoplasm"/>
    <property type="evidence" value="ECO:0007669"/>
    <property type="project" value="TreeGrafter"/>
</dbReference>
<evidence type="ECO:0000313" key="2">
    <source>
        <dbReference type="EMBL" id="CAE0485579.1"/>
    </source>
</evidence>
<comment type="similarity">
    <text evidence="1">Belongs to the FAM136 family.</text>
</comment>
<reference evidence="2" key="1">
    <citation type="submission" date="2021-01" db="EMBL/GenBank/DDBJ databases">
        <authorList>
            <person name="Corre E."/>
            <person name="Pelletier E."/>
            <person name="Niang G."/>
            <person name="Scheremetjew M."/>
            <person name="Finn R."/>
            <person name="Kale V."/>
            <person name="Holt S."/>
            <person name="Cochrane G."/>
            <person name="Meng A."/>
            <person name="Brown T."/>
            <person name="Cohen L."/>
        </authorList>
    </citation>
    <scope>NUCLEOTIDE SEQUENCE</scope>
    <source>
        <strain evidence="2">CCMP1320</strain>
    </source>
</reference>
<evidence type="ECO:0008006" key="3">
    <source>
        <dbReference type="Google" id="ProtNLM"/>
    </source>
</evidence>
<dbReference type="Pfam" id="PF05811">
    <property type="entry name" value="DUF842"/>
    <property type="match status" value="1"/>
</dbReference>
<accession>A0A7S3QKC1</accession>
<dbReference type="AlphaFoldDB" id="A0A7S3QKC1"/>
<organism evidence="2">
    <name type="scientific">Dunaliella tertiolecta</name>
    <name type="common">Green alga</name>
    <dbReference type="NCBI Taxonomy" id="3047"/>
    <lineage>
        <taxon>Eukaryota</taxon>
        <taxon>Viridiplantae</taxon>
        <taxon>Chlorophyta</taxon>
        <taxon>core chlorophytes</taxon>
        <taxon>Chlorophyceae</taxon>
        <taxon>CS clade</taxon>
        <taxon>Chlamydomonadales</taxon>
        <taxon>Dunaliellaceae</taxon>
        <taxon>Dunaliella</taxon>
    </lineage>
</organism>
<name>A0A7S3QKC1_DUNTE</name>
<sequence>MQQPQSIINVQNAVDSMMANLSRTHLIPAQKEAFLCCADCCDPNTRPEQLQNCVERCSNKSMQQQKVIQGVMSDFQERFQRCAMRCQDTARETAGLDPSPSDTNRAKGAFESCVDACGQEFEGKMPKLQQDIEKQLKRL</sequence>